<feature type="domain" description="EF-hand" evidence="18">
    <location>
        <begin position="411"/>
        <end position="446"/>
    </location>
</feature>
<evidence type="ECO:0000259" key="17">
    <source>
        <dbReference type="PROSITE" id="PS50011"/>
    </source>
</evidence>
<dbReference type="GO" id="GO:0005524">
    <property type="term" value="F:ATP binding"/>
    <property type="evidence" value="ECO:0007669"/>
    <property type="project" value="UniProtKB-UniRule"/>
</dbReference>
<evidence type="ECO:0000256" key="4">
    <source>
        <dbReference type="ARBA" id="ARBA00022553"/>
    </source>
</evidence>
<accession>A0AAV3PWH0</accession>
<dbReference type="FunFam" id="1.10.510.10:FF:000178">
    <property type="entry name" value="Calcium-dependent protein kinase 5"/>
    <property type="match status" value="1"/>
</dbReference>
<dbReference type="InterPro" id="IPR050205">
    <property type="entry name" value="CDPK_Ser/Thr_kinases"/>
</dbReference>
<dbReference type="SMART" id="SM00220">
    <property type="entry name" value="S_TKc"/>
    <property type="match status" value="1"/>
</dbReference>
<evidence type="ECO:0000256" key="7">
    <source>
        <dbReference type="ARBA" id="ARBA00022737"/>
    </source>
</evidence>
<evidence type="ECO:0000313" key="20">
    <source>
        <dbReference type="Proteomes" id="UP001454036"/>
    </source>
</evidence>
<evidence type="ECO:0000256" key="15">
    <source>
        <dbReference type="PROSITE-ProRule" id="PRU10141"/>
    </source>
</evidence>
<evidence type="ECO:0000256" key="14">
    <source>
        <dbReference type="ARBA" id="ARBA00048679"/>
    </source>
</evidence>
<dbReference type="InterPro" id="IPR008271">
    <property type="entry name" value="Ser/Thr_kinase_AS"/>
</dbReference>
<evidence type="ECO:0000256" key="16">
    <source>
        <dbReference type="SAM" id="MobiDB-lite"/>
    </source>
</evidence>
<keyword evidence="20" id="KW-1185">Reference proteome</keyword>
<comment type="catalytic activity">
    <reaction evidence="13">
        <text>L-threonyl-[protein] + ATP = O-phospho-L-threonyl-[protein] + ADP + H(+)</text>
        <dbReference type="Rhea" id="RHEA:46608"/>
        <dbReference type="Rhea" id="RHEA-COMP:11060"/>
        <dbReference type="Rhea" id="RHEA-COMP:11605"/>
        <dbReference type="ChEBI" id="CHEBI:15378"/>
        <dbReference type="ChEBI" id="CHEBI:30013"/>
        <dbReference type="ChEBI" id="CHEBI:30616"/>
        <dbReference type="ChEBI" id="CHEBI:61977"/>
        <dbReference type="ChEBI" id="CHEBI:456216"/>
        <dbReference type="EC" id="2.7.11.1"/>
    </reaction>
</comment>
<dbReference type="InterPro" id="IPR018247">
    <property type="entry name" value="EF_Hand_1_Ca_BS"/>
</dbReference>
<dbReference type="GO" id="GO:0004674">
    <property type="term" value="F:protein serine/threonine kinase activity"/>
    <property type="evidence" value="ECO:0007669"/>
    <property type="project" value="UniProtKB-KW"/>
</dbReference>
<feature type="domain" description="Protein kinase" evidence="17">
    <location>
        <begin position="111"/>
        <end position="368"/>
    </location>
</feature>
<keyword evidence="3 19" id="KW-0723">Serine/threonine-protein kinase</keyword>
<dbReference type="EMBL" id="BAABME010002793">
    <property type="protein sequence ID" value="GAA0156134.1"/>
    <property type="molecule type" value="Genomic_DNA"/>
</dbReference>
<organism evidence="19 20">
    <name type="scientific">Lithospermum erythrorhizon</name>
    <name type="common">Purple gromwell</name>
    <name type="synonym">Lithospermum officinale var. erythrorhizon</name>
    <dbReference type="NCBI Taxonomy" id="34254"/>
    <lineage>
        <taxon>Eukaryota</taxon>
        <taxon>Viridiplantae</taxon>
        <taxon>Streptophyta</taxon>
        <taxon>Embryophyta</taxon>
        <taxon>Tracheophyta</taxon>
        <taxon>Spermatophyta</taxon>
        <taxon>Magnoliopsida</taxon>
        <taxon>eudicotyledons</taxon>
        <taxon>Gunneridae</taxon>
        <taxon>Pentapetalae</taxon>
        <taxon>asterids</taxon>
        <taxon>lamiids</taxon>
        <taxon>Boraginales</taxon>
        <taxon>Boraginaceae</taxon>
        <taxon>Boraginoideae</taxon>
        <taxon>Lithospermeae</taxon>
        <taxon>Lithospermum</taxon>
    </lineage>
</organism>
<sequence>MGNVCVTSKGAEEGMMGSISKSLGLSKSRGEASEASTHYQSNFGSEGTLDEAPDVVMIEEMDRKKEKQNSMGRKVVKEKNKKPENAKRIVSAGLQNEYVLEKKRVRVKEHFNLGMKLGDGQYGTTYYCVEKATGKEYACKSISKKKLVTQEEIELVRREIEIIHHLSENPNVISIKDSYEDSESVHIIMELCTGGELFDRIVRFRHYTEKKAAELARNIVGVVQTSHSLGVVHRDLKPENFLFVNEDEDSPLKIIDFGLSVLNHGELLTDMVGNPYYVAPDVLLRSYGPEADVWSAGVIIYMILSGSPPFYGETQEEIFKEILHGNVDFSSDPWPKISDSAKDLVRKMLVRDPKKRITAHEILCHPWVRINGVAPDNPIDTAVSSRLKQFSDMEKLKRMTLRVITENLYEEEIDGLKDMFKMIGTDDSNQITLEELKDGMKRFGANLDVLEMKSLMQSVGFDSNGSVDYQEFIAATLHLHKIEKDDLLKAAFSYLDKDDSGFISRDELQKACEQFGVDVTGMEQIIQEADQNNDGHIDYQEFVAVMQKGNINFDKRLQSGSNIRMEGATPVC</sequence>
<dbReference type="CDD" id="cd05117">
    <property type="entry name" value="STKc_CAMK"/>
    <property type="match status" value="1"/>
</dbReference>
<dbReference type="PROSITE" id="PS50011">
    <property type="entry name" value="PROTEIN_KINASE_DOM"/>
    <property type="match status" value="1"/>
</dbReference>
<keyword evidence="8 15" id="KW-0547">Nucleotide-binding</keyword>
<dbReference type="EC" id="2.7.11.1" evidence="2"/>
<dbReference type="InterPro" id="IPR011009">
    <property type="entry name" value="Kinase-like_dom_sf"/>
</dbReference>
<feature type="compositionally biased region" description="Basic and acidic residues" evidence="16">
    <location>
        <begin position="75"/>
        <end position="84"/>
    </location>
</feature>
<dbReference type="GO" id="GO:0005509">
    <property type="term" value="F:calcium ion binding"/>
    <property type="evidence" value="ECO:0007669"/>
    <property type="project" value="InterPro"/>
</dbReference>
<dbReference type="InterPro" id="IPR000719">
    <property type="entry name" value="Prot_kinase_dom"/>
</dbReference>
<keyword evidence="11 15" id="KW-0067">ATP-binding</keyword>
<dbReference type="PANTHER" id="PTHR24349">
    <property type="entry name" value="SERINE/THREONINE-PROTEIN KINASE"/>
    <property type="match status" value="1"/>
</dbReference>
<evidence type="ECO:0000256" key="5">
    <source>
        <dbReference type="ARBA" id="ARBA00022679"/>
    </source>
</evidence>
<evidence type="ECO:0000256" key="6">
    <source>
        <dbReference type="ARBA" id="ARBA00022723"/>
    </source>
</evidence>
<dbReference type="Proteomes" id="UP001454036">
    <property type="component" value="Unassembled WGS sequence"/>
</dbReference>
<name>A0AAV3PWH0_LITER</name>
<dbReference type="PROSITE" id="PS00018">
    <property type="entry name" value="EF_HAND_1"/>
    <property type="match status" value="2"/>
</dbReference>
<dbReference type="Gene3D" id="1.10.510.10">
    <property type="entry name" value="Transferase(Phosphotransferase) domain 1"/>
    <property type="match status" value="1"/>
</dbReference>
<dbReference type="SMART" id="SM00054">
    <property type="entry name" value="EFh"/>
    <property type="match status" value="4"/>
</dbReference>
<feature type="region of interest" description="Disordered" evidence="16">
    <location>
        <begin position="63"/>
        <end position="84"/>
    </location>
</feature>
<feature type="domain" description="EF-hand" evidence="18">
    <location>
        <begin position="483"/>
        <end position="518"/>
    </location>
</feature>
<feature type="binding site" evidence="15">
    <location>
        <position position="140"/>
    </location>
    <ligand>
        <name>ATP</name>
        <dbReference type="ChEBI" id="CHEBI:30616"/>
    </ligand>
</feature>
<evidence type="ECO:0000259" key="18">
    <source>
        <dbReference type="PROSITE" id="PS50222"/>
    </source>
</evidence>
<evidence type="ECO:0000256" key="10">
    <source>
        <dbReference type="ARBA" id="ARBA00022837"/>
    </source>
</evidence>
<dbReference type="InterPro" id="IPR011992">
    <property type="entry name" value="EF-hand-dom_pair"/>
</dbReference>
<dbReference type="SUPFAM" id="SSF47473">
    <property type="entry name" value="EF-hand"/>
    <property type="match status" value="1"/>
</dbReference>
<reference evidence="19 20" key="1">
    <citation type="submission" date="2024-01" db="EMBL/GenBank/DDBJ databases">
        <title>The complete chloroplast genome sequence of Lithospermum erythrorhizon: insights into the phylogenetic relationship among Boraginaceae species and the maternal lineages of purple gromwells.</title>
        <authorList>
            <person name="Okada T."/>
            <person name="Watanabe K."/>
        </authorList>
    </citation>
    <scope>NUCLEOTIDE SEQUENCE [LARGE SCALE GENOMIC DNA]</scope>
</reference>
<dbReference type="AlphaFoldDB" id="A0AAV3PWH0"/>
<evidence type="ECO:0000256" key="3">
    <source>
        <dbReference type="ARBA" id="ARBA00022527"/>
    </source>
</evidence>
<evidence type="ECO:0000256" key="11">
    <source>
        <dbReference type="ARBA" id="ARBA00022840"/>
    </source>
</evidence>
<dbReference type="PROSITE" id="PS00107">
    <property type="entry name" value="PROTEIN_KINASE_ATP"/>
    <property type="match status" value="1"/>
</dbReference>
<protein>
    <recommendedName>
        <fullName evidence="2">non-specific serine/threonine protein kinase</fullName>
        <ecNumber evidence="2">2.7.11.1</ecNumber>
    </recommendedName>
</protein>
<proteinExistence type="inferred from homology"/>
<comment type="catalytic activity">
    <reaction evidence="14">
        <text>L-seryl-[protein] + ATP = O-phospho-L-seryl-[protein] + ADP + H(+)</text>
        <dbReference type="Rhea" id="RHEA:17989"/>
        <dbReference type="Rhea" id="RHEA-COMP:9863"/>
        <dbReference type="Rhea" id="RHEA-COMP:11604"/>
        <dbReference type="ChEBI" id="CHEBI:15378"/>
        <dbReference type="ChEBI" id="CHEBI:29999"/>
        <dbReference type="ChEBI" id="CHEBI:30616"/>
        <dbReference type="ChEBI" id="CHEBI:83421"/>
        <dbReference type="ChEBI" id="CHEBI:456216"/>
        <dbReference type="EC" id="2.7.11.1"/>
    </reaction>
</comment>
<dbReference type="Pfam" id="PF13499">
    <property type="entry name" value="EF-hand_7"/>
    <property type="match status" value="2"/>
</dbReference>
<evidence type="ECO:0000256" key="2">
    <source>
        <dbReference type="ARBA" id="ARBA00012513"/>
    </source>
</evidence>
<keyword evidence="9 19" id="KW-0418">Kinase</keyword>
<evidence type="ECO:0000313" key="19">
    <source>
        <dbReference type="EMBL" id="GAA0156134.1"/>
    </source>
</evidence>
<evidence type="ECO:0000256" key="12">
    <source>
        <dbReference type="ARBA" id="ARBA00024334"/>
    </source>
</evidence>
<gene>
    <name evidence="19" type="ORF">LIER_13697</name>
</gene>
<feature type="domain" description="EF-hand" evidence="18">
    <location>
        <begin position="522"/>
        <end position="552"/>
    </location>
</feature>
<dbReference type="PROSITE" id="PS00108">
    <property type="entry name" value="PROTEIN_KINASE_ST"/>
    <property type="match status" value="1"/>
</dbReference>
<dbReference type="PROSITE" id="PS50222">
    <property type="entry name" value="EF_HAND_2"/>
    <property type="match status" value="3"/>
</dbReference>
<comment type="similarity">
    <text evidence="12">Belongs to the protein kinase superfamily. Ser/Thr protein kinase family. CDPK subfamily.</text>
</comment>
<keyword evidence="7" id="KW-0677">Repeat</keyword>
<feature type="compositionally biased region" description="Polar residues" evidence="16">
    <location>
        <begin position="34"/>
        <end position="45"/>
    </location>
</feature>
<evidence type="ECO:0000256" key="1">
    <source>
        <dbReference type="ARBA" id="ARBA00005354"/>
    </source>
</evidence>
<evidence type="ECO:0000256" key="13">
    <source>
        <dbReference type="ARBA" id="ARBA00047899"/>
    </source>
</evidence>
<dbReference type="SUPFAM" id="SSF56112">
    <property type="entry name" value="Protein kinase-like (PK-like)"/>
    <property type="match status" value="1"/>
</dbReference>
<dbReference type="FunFam" id="3.30.200.20:FF:000004">
    <property type="entry name" value="Calcium-dependent protein kinase 1"/>
    <property type="match status" value="1"/>
</dbReference>
<dbReference type="InterPro" id="IPR002048">
    <property type="entry name" value="EF_hand_dom"/>
</dbReference>
<dbReference type="Gene3D" id="1.10.238.10">
    <property type="entry name" value="EF-hand"/>
    <property type="match status" value="2"/>
</dbReference>
<comment type="similarity">
    <text evidence="1">Belongs to the protein kinase superfamily. CAMK Ser/Thr protein kinase family. CaMK subfamily.</text>
</comment>
<comment type="caution">
    <text evidence="19">The sequence shown here is derived from an EMBL/GenBank/DDBJ whole genome shotgun (WGS) entry which is preliminary data.</text>
</comment>
<keyword evidence="4" id="KW-0597">Phosphoprotein</keyword>
<keyword evidence="10" id="KW-0106">Calcium</keyword>
<keyword evidence="6" id="KW-0479">Metal-binding</keyword>
<evidence type="ECO:0000256" key="8">
    <source>
        <dbReference type="ARBA" id="ARBA00022741"/>
    </source>
</evidence>
<feature type="region of interest" description="Disordered" evidence="16">
    <location>
        <begin position="25"/>
        <end position="48"/>
    </location>
</feature>
<dbReference type="FunFam" id="1.10.238.10:FF:000001">
    <property type="entry name" value="Calmodulin 1"/>
    <property type="match status" value="1"/>
</dbReference>
<keyword evidence="5" id="KW-0808">Transferase</keyword>
<dbReference type="CDD" id="cd00051">
    <property type="entry name" value="EFh"/>
    <property type="match status" value="2"/>
</dbReference>
<dbReference type="InterPro" id="IPR017441">
    <property type="entry name" value="Protein_kinase_ATP_BS"/>
</dbReference>
<evidence type="ECO:0000256" key="9">
    <source>
        <dbReference type="ARBA" id="ARBA00022777"/>
    </source>
</evidence>
<dbReference type="Pfam" id="PF00069">
    <property type="entry name" value="Pkinase"/>
    <property type="match status" value="1"/>
</dbReference>
<dbReference type="Gene3D" id="3.30.200.20">
    <property type="entry name" value="Phosphorylase Kinase, domain 1"/>
    <property type="match status" value="1"/>
</dbReference>